<dbReference type="Gene3D" id="3.10.100.10">
    <property type="entry name" value="Mannose-Binding Protein A, subunit A"/>
    <property type="match status" value="1"/>
</dbReference>
<evidence type="ECO:0000313" key="4">
    <source>
        <dbReference type="WBParaSite" id="maker-uti_cns_0003740-snap-gene-0.16-mRNA-1"/>
    </source>
</evidence>
<evidence type="ECO:0000313" key="3">
    <source>
        <dbReference type="Proteomes" id="UP000095280"/>
    </source>
</evidence>
<evidence type="ECO:0000256" key="1">
    <source>
        <dbReference type="SAM" id="SignalP"/>
    </source>
</evidence>
<keyword evidence="1" id="KW-0732">Signal</keyword>
<dbReference type="SUPFAM" id="SSF56436">
    <property type="entry name" value="C-type lectin-like"/>
    <property type="match status" value="1"/>
</dbReference>
<feature type="signal peptide" evidence="1">
    <location>
        <begin position="1"/>
        <end position="16"/>
    </location>
</feature>
<dbReference type="SMART" id="SM00034">
    <property type="entry name" value="CLECT"/>
    <property type="match status" value="1"/>
</dbReference>
<dbReference type="InterPro" id="IPR016186">
    <property type="entry name" value="C-type_lectin-like/link_sf"/>
</dbReference>
<dbReference type="WBParaSite" id="maker-uti_cns_0003740-snap-gene-0.16-mRNA-1">
    <property type="protein sequence ID" value="maker-uti_cns_0003740-snap-gene-0.16-mRNA-1"/>
    <property type="gene ID" value="maker-uti_cns_0003740-snap-gene-0.16"/>
</dbReference>
<accession>A0A1I8H0J8</accession>
<organism evidence="3 4">
    <name type="scientific">Macrostomum lignano</name>
    <dbReference type="NCBI Taxonomy" id="282301"/>
    <lineage>
        <taxon>Eukaryota</taxon>
        <taxon>Metazoa</taxon>
        <taxon>Spiralia</taxon>
        <taxon>Lophotrochozoa</taxon>
        <taxon>Platyhelminthes</taxon>
        <taxon>Rhabditophora</taxon>
        <taxon>Macrostomorpha</taxon>
        <taxon>Macrostomida</taxon>
        <taxon>Macrostomidae</taxon>
        <taxon>Macrostomum</taxon>
    </lineage>
</organism>
<proteinExistence type="predicted"/>
<dbReference type="PROSITE" id="PS50041">
    <property type="entry name" value="C_TYPE_LECTIN_2"/>
    <property type="match status" value="1"/>
</dbReference>
<dbReference type="InterPro" id="IPR016187">
    <property type="entry name" value="CTDL_fold"/>
</dbReference>
<reference evidence="4" key="1">
    <citation type="submission" date="2016-11" db="UniProtKB">
        <authorList>
            <consortium name="WormBaseParasite"/>
        </authorList>
    </citation>
    <scope>IDENTIFICATION</scope>
</reference>
<keyword evidence="3" id="KW-1185">Reference proteome</keyword>
<feature type="domain" description="C-type lectin" evidence="2">
    <location>
        <begin position="26"/>
        <end position="147"/>
    </location>
</feature>
<protein>
    <submittedName>
        <fullName evidence="4">C-type lectin domain-containing protein</fullName>
    </submittedName>
</protein>
<evidence type="ECO:0000259" key="2">
    <source>
        <dbReference type="PROSITE" id="PS50041"/>
    </source>
</evidence>
<dbReference type="InterPro" id="IPR001304">
    <property type="entry name" value="C-type_lectin-like"/>
</dbReference>
<dbReference type="CDD" id="cd00037">
    <property type="entry name" value="CLECT"/>
    <property type="match status" value="1"/>
</dbReference>
<dbReference type="Proteomes" id="UP000095280">
    <property type="component" value="Unplaced"/>
</dbReference>
<name>A0A1I8H0J8_9PLAT</name>
<dbReference type="AlphaFoldDB" id="A0A1I8H0J8"/>
<feature type="chain" id="PRO_5009319784" evidence="1">
    <location>
        <begin position="17"/>
        <end position="236"/>
    </location>
</feature>
<sequence>MLLLLLLSCQLLQSQALPCPTPFTMQAGLCLFVSTAHSHSWCSANRQCASIGGELVNSHGSILALNRSGISSSCGCDLWLGLSDLADERNRSRAGWQRVNGNGFASPESLFPSNEPSGLAVENCIRMNELGLLKDTNCKLNFGFACEYKDPSADPRFAKWKKVSFKRAIYNSEYCFTDVPNVSSAVECVAAAMIYGSCRHVLYNSKLRACRLLLFTDAQVEAEIETSADWVKFYLV</sequence>